<feature type="signal peptide" evidence="2">
    <location>
        <begin position="1"/>
        <end position="20"/>
    </location>
</feature>
<dbReference type="RefSeq" id="WP_377170531.1">
    <property type="nucleotide sequence ID" value="NZ_JBHTJC010000002.1"/>
</dbReference>
<keyword evidence="3" id="KW-0378">Hydrolase</keyword>
<dbReference type="SUPFAM" id="SSF51261">
    <property type="entry name" value="Duplicated hybrid motif"/>
    <property type="match status" value="1"/>
</dbReference>
<dbReference type="Gene3D" id="2.70.70.10">
    <property type="entry name" value="Glucose Permease (Domain IIA)"/>
    <property type="match status" value="1"/>
</dbReference>
<sequence>MIRLLLGAALLALAPFGAAAEDGAADPGAAAREASEMLSEATRALDEAEGAASRVKALSQTVRAFEAGLRAMRVGMREAAIRAQTLERDLASREDEIAQLLGVLSSINATPAPVTLLHPSGPVGTARSGMLLADVTPALNARAAVLRADLEELAALRALQQSAAGKLEEGLASAQEARTRLSQAIADRTDLPRRFTEDPVQTALLIASTESLDGFASGLSQIAVGEVPGSLPGIEDRKGELPLPVEGRILRRAGEADAAGITRPGIVMAAPPRALVTTPAAATLRYRGPLLDYGNVAILEPQSGILLVFAGMDVVYGETGQVLPGGSPVGLMGGVGTPGDAADDEIVPAELLEAATEWTQTLYIEVRQGDTAVDPALWFKTDKDE</sequence>
<feature type="coiled-coil region" evidence="1">
    <location>
        <begin position="31"/>
        <end position="96"/>
    </location>
</feature>
<accession>A0ABW7I7Q4</accession>
<protein>
    <submittedName>
        <fullName evidence="3">Murein hydrolase activator EnvC family protein</fullName>
    </submittedName>
</protein>
<dbReference type="EMBL" id="JBIHMM010000002">
    <property type="protein sequence ID" value="MFH0254113.1"/>
    <property type="molecule type" value="Genomic_DNA"/>
</dbReference>
<keyword evidence="2" id="KW-0732">Signal</keyword>
<dbReference type="Proteomes" id="UP001607157">
    <property type="component" value="Unassembled WGS sequence"/>
</dbReference>
<gene>
    <name evidence="3" type="ORF">ACGRVM_09420</name>
</gene>
<reference evidence="3 4" key="1">
    <citation type="submission" date="2024-10" db="EMBL/GenBank/DDBJ databases">
        <authorList>
            <person name="Yang X.-N."/>
        </authorList>
    </citation>
    <scope>NUCLEOTIDE SEQUENCE [LARGE SCALE GENOMIC DNA]</scope>
    <source>
        <strain evidence="3 4">CAU 1059</strain>
    </source>
</reference>
<dbReference type="GO" id="GO:0016787">
    <property type="term" value="F:hydrolase activity"/>
    <property type="evidence" value="ECO:0007669"/>
    <property type="project" value="UniProtKB-KW"/>
</dbReference>
<evidence type="ECO:0000256" key="1">
    <source>
        <dbReference type="SAM" id="Coils"/>
    </source>
</evidence>
<evidence type="ECO:0000256" key="2">
    <source>
        <dbReference type="SAM" id="SignalP"/>
    </source>
</evidence>
<keyword evidence="4" id="KW-1185">Reference proteome</keyword>
<name>A0ABW7I7Q4_9RHOB</name>
<proteinExistence type="predicted"/>
<evidence type="ECO:0000313" key="3">
    <source>
        <dbReference type="EMBL" id="MFH0254113.1"/>
    </source>
</evidence>
<keyword evidence="1" id="KW-0175">Coiled coil</keyword>
<organism evidence="3 4">
    <name type="scientific">Roseovarius aquimarinus</name>
    <dbReference type="NCBI Taxonomy" id="1229156"/>
    <lineage>
        <taxon>Bacteria</taxon>
        <taxon>Pseudomonadati</taxon>
        <taxon>Pseudomonadota</taxon>
        <taxon>Alphaproteobacteria</taxon>
        <taxon>Rhodobacterales</taxon>
        <taxon>Roseobacteraceae</taxon>
        <taxon>Roseovarius</taxon>
    </lineage>
</organism>
<evidence type="ECO:0000313" key="4">
    <source>
        <dbReference type="Proteomes" id="UP001607157"/>
    </source>
</evidence>
<dbReference type="InterPro" id="IPR011055">
    <property type="entry name" value="Dup_hybrid_motif"/>
</dbReference>
<feature type="chain" id="PRO_5047149260" evidence="2">
    <location>
        <begin position="21"/>
        <end position="385"/>
    </location>
</feature>
<comment type="caution">
    <text evidence="3">The sequence shown here is derived from an EMBL/GenBank/DDBJ whole genome shotgun (WGS) entry which is preliminary data.</text>
</comment>